<name>A0AAV7PVJ7_PLEWA</name>
<dbReference type="GO" id="GO:0005737">
    <property type="term" value="C:cytoplasm"/>
    <property type="evidence" value="ECO:0007669"/>
    <property type="project" value="TreeGrafter"/>
</dbReference>
<dbReference type="PANTHER" id="PTHR16922:SF0">
    <property type="entry name" value="INTERLEUKIN-11"/>
    <property type="match status" value="1"/>
</dbReference>
<feature type="signal peptide" evidence="1">
    <location>
        <begin position="1"/>
        <end position="21"/>
    </location>
</feature>
<dbReference type="AlphaFoldDB" id="A0AAV7PVJ7"/>
<proteinExistence type="predicted"/>
<accession>A0AAV7PVJ7</accession>
<organism evidence="2 3">
    <name type="scientific">Pleurodeles waltl</name>
    <name type="common">Iberian ribbed newt</name>
    <dbReference type="NCBI Taxonomy" id="8319"/>
    <lineage>
        <taxon>Eukaryota</taxon>
        <taxon>Metazoa</taxon>
        <taxon>Chordata</taxon>
        <taxon>Craniata</taxon>
        <taxon>Vertebrata</taxon>
        <taxon>Euteleostomi</taxon>
        <taxon>Amphibia</taxon>
        <taxon>Batrachia</taxon>
        <taxon>Caudata</taxon>
        <taxon>Salamandroidea</taxon>
        <taxon>Salamandridae</taxon>
        <taxon>Pleurodelinae</taxon>
        <taxon>Pleurodeles</taxon>
    </lineage>
</organism>
<evidence type="ECO:0000313" key="3">
    <source>
        <dbReference type="Proteomes" id="UP001066276"/>
    </source>
</evidence>
<dbReference type="Proteomes" id="UP001066276">
    <property type="component" value="Chromosome 7"/>
</dbReference>
<dbReference type="SUPFAM" id="SSF47266">
    <property type="entry name" value="4-helical cytokines"/>
    <property type="match status" value="1"/>
</dbReference>
<dbReference type="InterPro" id="IPR009079">
    <property type="entry name" value="4_helix_cytokine-like_core"/>
</dbReference>
<evidence type="ECO:0000256" key="1">
    <source>
        <dbReference type="SAM" id="SignalP"/>
    </source>
</evidence>
<sequence>MKSAVCRLVLALLSLWAGLEAAPPLKARPVEPSSDLTKIRQMTKHLLSDTKKLYNIFKAKYPAEVEHKLEFLPTVSMNAGDLAKIQVAKGLAKLSADLQIYQKHFDWLQKAAPILRPQDHAYSNFHHRIENLTKEMEHLMAKLNLPWPTVPVVPPMPTSATHWPVVHTGHALFHNFHLFLDWASRVLMHVKL</sequence>
<dbReference type="GO" id="GO:0008083">
    <property type="term" value="F:growth factor activity"/>
    <property type="evidence" value="ECO:0007669"/>
    <property type="project" value="TreeGrafter"/>
</dbReference>
<dbReference type="GO" id="GO:0005125">
    <property type="term" value="F:cytokine activity"/>
    <property type="evidence" value="ECO:0007669"/>
    <property type="project" value="TreeGrafter"/>
</dbReference>
<dbReference type="Gene3D" id="1.20.1250.10">
    <property type="match status" value="1"/>
</dbReference>
<dbReference type="InterPro" id="IPR020438">
    <property type="entry name" value="IL-11"/>
</dbReference>
<keyword evidence="1" id="KW-0732">Signal</keyword>
<evidence type="ECO:0000313" key="2">
    <source>
        <dbReference type="EMBL" id="KAJ1131214.1"/>
    </source>
</evidence>
<dbReference type="PRINTS" id="PR01927">
    <property type="entry name" value="INTRLEUKIN11"/>
</dbReference>
<feature type="chain" id="PRO_5043518569" description="Interleukin-11" evidence="1">
    <location>
        <begin position="22"/>
        <end position="192"/>
    </location>
</feature>
<gene>
    <name evidence="2" type="ORF">NDU88_009553</name>
</gene>
<comment type="caution">
    <text evidence="2">The sequence shown here is derived from an EMBL/GenBank/DDBJ whole genome shotgun (WGS) entry which is preliminary data.</text>
</comment>
<reference evidence="2" key="1">
    <citation type="journal article" date="2022" name="bioRxiv">
        <title>Sequencing and chromosome-scale assembly of the giantPleurodeles waltlgenome.</title>
        <authorList>
            <person name="Brown T."/>
            <person name="Elewa A."/>
            <person name="Iarovenko S."/>
            <person name="Subramanian E."/>
            <person name="Araus A.J."/>
            <person name="Petzold A."/>
            <person name="Susuki M."/>
            <person name="Suzuki K.-i.T."/>
            <person name="Hayashi T."/>
            <person name="Toyoda A."/>
            <person name="Oliveira C."/>
            <person name="Osipova E."/>
            <person name="Leigh N.D."/>
            <person name="Simon A."/>
            <person name="Yun M.H."/>
        </authorList>
    </citation>
    <scope>NUCLEOTIDE SEQUENCE</scope>
    <source>
        <strain evidence="2">20211129_DDA</strain>
        <tissue evidence="2">Liver</tissue>
    </source>
</reference>
<dbReference type="GO" id="GO:0008284">
    <property type="term" value="P:positive regulation of cell population proliferation"/>
    <property type="evidence" value="ECO:0007669"/>
    <property type="project" value="TreeGrafter"/>
</dbReference>
<dbReference type="EMBL" id="JANPWB010000011">
    <property type="protein sequence ID" value="KAJ1131214.1"/>
    <property type="molecule type" value="Genomic_DNA"/>
</dbReference>
<evidence type="ECO:0008006" key="4">
    <source>
        <dbReference type="Google" id="ProtNLM"/>
    </source>
</evidence>
<dbReference type="GO" id="GO:0043410">
    <property type="term" value="P:positive regulation of MAPK cascade"/>
    <property type="evidence" value="ECO:0007669"/>
    <property type="project" value="TreeGrafter"/>
</dbReference>
<keyword evidence="3" id="KW-1185">Reference proteome</keyword>
<dbReference type="Pfam" id="PF07400">
    <property type="entry name" value="IL11"/>
    <property type="match status" value="1"/>
</dbReference>
<dbReference type="PANTHER" id="PTHR16922">
    <property type="entry name" value="INTERLEUKIN 11"/>
    <property type="match status" value="1"/>
</dbReference>
<protein>
    <recommendedName>
        <fullName evidence="4">Interleukin-11</fullName>
    </recommendedName>
</protein>